<dbReference type="InterPro" id="IPR007041">
    <property type="entry name" value="Arg_succinylTrfase_AstA/AruG"/>
</dbReference>
<accession>A0A0U3L3Y5</accession>
<organism evidence="2 3">
    <name type="scientific">Roseateles depolymerans</name>
    <dbReference type="NCBI Taxonomy" id="76731"/>
    <lineage>
        <taxon>Bacteria</taxon>
        <taxon>Pseudomonadati</taxon>
        <taxon>Pseudomonadota</taxon>
        <taxon>Betaproteobacteria</taxon>
        <taxon>Burkholderiales</taxon>
        <taxon>Sphaerotilaceae</taxon>
        <taxon>Roseateles</taxon>
    </lineage>
</organism>
<dbReference type="STRING" id="76731.RD2015_1561"/>
<evidence type="ECO:0000256" key="1">
    <source>
        <dbReference type="SAM" id="MobiDB-lite"/>
    </source>
</evidence>
<dbReference type="GO" id="GO:0008791">
    <property type="term" value="F:arginine N-succinyltransferase activity"/>
    <property type="evidence" value="ECO:0007669"/>
    <property type="project" value="InterPro"/>
</dbReference>
<dbReference type="GO" id="GO:0006527">
    <property type="term" value="P:L-arginine catabolic process"/>
    <property type="evidence" value="ECO:0007669"/>
    <property type="project" value="InterPro"/>
</dbReference>
<reference evidence="2 3" key="1">
    <citation type="submission" date="2015-12" db="EMBL/GenBank/DDBJ databases">
        <title>Complete genome of Roseateles depolymerans KCTC 42856.</title>
        <authorList>
            <person name="Kim K.M."/>
        </authorList>
    </citation>
    <scope>NUCLEOTIDE SEQUENCE [LARGE SCALE GENOMIC DNA]</scope>
    <source>
        <strain evidence="2 3">KCTC 42856</strain>
    </source>
</reference>
<dbReference type="AlphaFoldDB" id="A0A0U3L3Y5"/>
<evidence type="ECO:0000313" key="3">
    <source>
        <dbReference type="Proteomes" id="UP000060699"/>
    </source>
</evidence>
<dbReference type="Proteomes" id="UP000060699">
    <property type="component" value="Chromosome"/>
</dbReference>
<dbReference type="EMBL" id="CP013729">
    <property type="protein sequence ID" value="ALV06046.1"/>
    <property type="molecule type" value="Genomic_DNA"/>
</dbReference>
<feature type="region of interest" description="Disordered" evidence="1">
    <location>
        <begin position="150"/>
        <end position="170"/>
    </location>
</feature>
<evidence type="ECO:0000313" key="2">
    <source>
        <dbReference type="EMBL" id="ALV06046.1"/>
    </source>
</evidence>
<gene>
    <name evidence="2" type="ORF">RD2015_1561</name>
</gene>
<dbReference type="InterPro" id="IPR016181">
    <property type="entry name" value="Acyl_CoA_acyltransferase"/>
</dbReference>
<keyword evidence="3" id="KW-1185">Reference proteome</keyword>
<sequence>MRLERVDSQAAWPTSWRTLMSGWRNQLGEPLSMSLGAGQSLWVLVDPARDRPLACARVVPALPAVTLPPAQASAASDGLRFHFRVGKLVHVSDELQLYNPQQILLMGNDLCDATEITDLAVDPEAQEGALKLGHLLQAIVGGSMGLASPTSARSTTSTAASASPALATSPAPEAVPTTFYVELQGHRDPKGQSPFWRGLGERFLPEQGQAPGVGPKWRRDLADLLPALPLYASLMDDASCGCIGRTGPAAQTAVEALQAAGFRAGAYVKIDDAGPCWQREVVPGVVAPPVTSA</sequence>
<proteinExistence type="predicted"/>
<dbReference type="SUPFAM" id="SSF55729">
    <property type="entry name" value="Acyl-CoA N-acyltransferases (Nat)"/>
    <property type="match status" value="2"/>
</dbReference>
<protein>
    <submittedName>
        <fullName evidence="2">Uncharacterized protein</fullName>
    </submittedName>
</protein>
<name>A0A0U3L3Y5_9BURK</name>
<dbReference type="KEGG" id="rdp:RD2015_1561"/>
<dbReference type="Pfam" id="PF04958">
    <property type="entry name" value="AstA"/>
    <property type="match status" value="1"/>
</dbReference>